<feature type="domain" description="DUF4218" evidence="3">
    <location>
        <begin position="777"/>
        <end position="889"/>
    </location>
</feature>
<reference evidence="6" key="2">
    <citation type="submission" date="2025-08" db="UniProtKB">
        <authorList>
            <consortium name="RefSeq"/>
        </authorList>
    </citation>
    <scope>IDENTIFICATION</scope>
</reference>
<dbReference type="Pfam" id="PF13960">
    <property type="entry name" value="DUF4218"/>
    <property type="match status" value="1"/>
</dbReference>
<evidence type="ECO:0000259" key="2">
    <source>
        <dbReference type="Pfam" id="PF13952"/>
    </source>
</evidence>
<accession>A0A6P5EH99</accession>
<dbReference type="Proteomes" id="UP000515123">
    <property type="component" value="Unplaced"/>
</dbReference>
<organism evidence="5 6">
    <name type="scientific">Ananas comosus</name>
    <name type="common">Pineapple</name>
    <name type="synonym">Ananas ananas</name>
    <dbReference type="NCBI Taxonomy" id="4615"/>
    <lineage>
        <taxon>Eukaryota</taxon>
        <taxon>Viridiplantae</taxon>
        <taxon>Streptophyta</taxon>
        <taxon>Embryophyta</taxon>
        <taxon>Tracheophyta</taxon>
        <taxon>Spermatophyta</taxon>
        <taxon>Magnoliopsida</taxon>
        <taxon>Liliopsida</taxon>
        <taxon>Poales</taxon>
        <taxon>Bromeliaceae</taxon>
        <taxon>Bromelioideae</taxon>
        <taxon>Ananas</taxon>
    </lineage>
</organism>
<dbReference type="InterPro" id="IPR025452">
    <property type="entry name" value="DUF4218"/>
</dbReference>
<evidence type="ECO:0000259" key="4">
    <source>
        <dbReference type="Pfam" id="PF13963"/>
    </source>
</evidence>
<gene>
    <name evidence="6" type="primary">LOC109704510</name>
</gene>
<keyword evidence="5" id="KW-1185">Reference proteome</keyword>
<dbReference type="PANTHER" id="PTHR10775">
    <property type="entry name" value="OS08G0208400 PROTEIN"/>
    <property type="match status" value="1"/>
</dbReference>
<dbReference type="RefSeq" id="XP_020080845.1">
    <property type="nucleotide sequence ID" value="XM_020225256.1"/>
</dbReference>
<feature type="region of interest" description="Disordered" evidence="1">
    <location>
        <begin position="568"/>
        <end position="594"/>
    </location>
</feature>
<dbReference type="InterPro" id="IPR025312">
    <property type="entry name" value="DUF4216"/>
</dbReference>
<sequence>MDKSWMTKSRSSTEYKEGVNQFLNFAFQNASHSGKIMCPCIRCVNCSFQTYDDAKVHLICDGFLRGYTRCICHGEDPITSLSSTNPAASSTSNQTSYLQTNTSRLDDMDGLLHAAMGIFSEGTNEINLVANETNGQQSSRFVTIEQASEEVDAQQHTERNDAEHHRGSSSRETSEFLKFLKDANEELYPGCKKFSKLSFIIHLFHLKCLNGWTGESFSMLLELLIDAFPEGTSLPRSTYEAKKVIKALGLSYEKIHCCPNDCLLFLGEKANDEVCHVCGSSRWVIKKQVDKEKKTQDEETNNVPIKKKKAAKVLRYFPLIPRLQRLFVSTKTAKDMRWHEEGRVKDGLLRHPADGKAWRAFDERYPDFSSDSRNVRLGLASDGFNPFRTMNTTYSTWPVVVIPYNLPSWICMKQSNFILSMIIPGEKSPGNDIDIFLQPLIDELKQLWGGVDTYDASTGQTFHLRAMLMWTINDFPAYGNLSGWSTKGKYACPCCAENTHSKWLYNGRKYCYMGHRRWLPEDHTFRYQKYYFDGSEELRMAPEIASGSNVLGQLESVKVTLGKLPNEEGKFMNNRKKNKKGKRKRKRQVLDEIGESHEQDLGTMSEARCDAMKWWKKKSIFFTLPYWEHNLIRHNLDVMHIEKNVFDNFIGTFLNLDKKSKDNLQARLDLIDLGIRPELHPQILANGKRRLPPACFTMSMDEKRTLCQVLKDLKMPDSYASNISRCVNLKECKITGLKSHDCHILVEDILPLALRACSPSNQVTFVVTEVANFFKAICSKVLDVDELDKIQNRIVLTLCHMERIFLPSFFTIMVHLCVHLVDEIKLGGPVQYRWMYPQERFFVRLKSYVRNRAHPEGSIAEGYIAEECLTFCSRYLDGVETRFNRPVRNPDPLTNEVQRLYLFSSAGRAIGKVEDIVLDDKSWVQAHRYVLRHCDEIQGFRQQFIDMEKRKRRRHTHLTAQEIENLVNEKFHEWFDKQVMKADDSAISEKVATLGRGPNKVAKRFSGFIINGFRYHTISREENMLTQNSGVVNTSEIDGVNYYGRLRDIIELNYYGSFKVVLFKCDWVDVHHSSGIKQDEFGFTSVNFSRLIHTGEKLEHDPYVFSSQVEQVFYVQDPHHQNWFSVVKFKPRDFFDMGKELGINEASSLLPPNVQNINEDEHPNWIRIDASEDDTIGI</sequence>
<dbReference type="AlphaFoldDB" id="A0A6P5EH99"/>
<feature type="region of interest" description="Disordered" evidence="1">
    <location>
        <begin position="149"/>
        <end position="170"/>
    </location>
</feature>
<reference evidence="5" key="1">
    <citation type="journal article" date="2015" name="Nat. Genet.">
        <title>The pineapple genome and the evolution of CAM photosynthesis.</title>
        <authorList>
            <person name="Ming R."/>
            <person name="VanBuren R."/>
            <person name="Wai C.M."/>
            <person name="Tang H."/>
            <person name="Schatz M.C."/>
            <person name="Bowers J.E."/>
            <person name="Lyons E."/>
            <person name="Wang M.L."/>
            <person name="Chen J."/>
            <person name="Biggers E."/>
            <person name="Zhang J."/>
            <person name="Huang L."/>
            <person name="Zhang L."/>
            <person name="Miao W."/>
            <person name="Zhang J."/>
            <person name="Ye Z."/>
            <person name="Miao C."/>
            <person name="Lin Z."/>
            <person name="Wang H."/>
            <person name="Zhou H."/>
            <person name="Yim W.C."/>
            <person name="Priest H.D."/>
            <person name="Zheng C."/>
            <person name="Woodhouse M."/>
            <person name="Edger P.P."/>
            <person name="Guyot R."/>
            <person name="Guo H.B."/>
            <person name="Guo H."/>
            <person name="Zheng G."/>
            <person name="Singh R."/>
            <person name="Sharma A."/>
            <person name="Min X."/>
            <person name="Zheng Y."/>
            <person name="Lee H."/>
            <person name="Gurtowski J."/>
            <person name="Sedlazeck F.J."/>
            <person name="Harkess A."/>
            <person name="McKain M.R."/>
            <person name="Liao Z."/>
            <person name="Fang J."/>
            <person name="Liu J."/>
            <person name="Zhang X."/>
            <person name="Zhang Q."/>
            <person name="Hu W."/>
            <person name="Qin Y."/>
            <person name="Wang K."/>
            <person name="Chen L.Y."/>
            <person name="Shirley N."/>
            <person name="Lin Y.R."/>
            <person name="Liu L.Y."/>
            <person name="Hernandez A.G."/>
            <person name="Wright C.L."/>
            <person name="Bulone V."/>
            <person name="Tuskan G.A."/>
            <person name="Heath K."/>
            <person name="Zee F."/>
            <person name="Moore P.H."/>
            <person name="Sunkar R."/>
            <person name="Leebens-Mack J.H."/>
            <person name="Mockler T."/>
            <person name="Bennetzen J.L."/>
            <person name="Freeling M."/>
            <person name="Sankoff D."/>
            <person name="Paterson A.H."/>
            <person name="Zhu X."/>
            <person name="Yang X."/>
            <person name="Smith J.A."/>
            <person name="Cushman J.C."/>
            <person name="Paull R.E."/>
            <person name="Yu Q."/>
        </authorList>
    </citation>
    <scope>NUCLEOTIDE SEQUENCE [LARGE SCALE GENOMIC DNA]</scope>
    <source>
        <strain evidence="5">cv. F153</strain>
    </source>
</reference>
<feature type="domain" description="Transposase-associated" evidence="4">
    <location>
        <begin position="3"/>
        <end position="75"/>
    </location>
</feature>
<evidence type="ECO:0000256" key="1">
    <source>
        <dbReference type="SAM" id="MobiDB-lite"/>
    </source>
</evidence>
<feature type="domain" description="DUF4216" evidence="2">
    <location>
        <begin position="1050"/>
        <end position="1124"/>
    </location>
</feature>
<feature type="compositionally biased region" description="Basic and acidic residues" evidence="1">
    <location>
        <begin position="153"/>
        <end position="166"/>
    </location>
</feature>
<dbReference type="InterPro" id="IPR029480">
    <property type="entry name" value="Transpos_assoc"/>
</dbReference>
<dbReference type="Pfam" id="PF13963">
    <property type="entry name" value="Transpos_assoc"/>
    <property type="match status" value="1"/>
</dbReference>
<dbReference type="Pfam" id="PF13952">
    <property type="entry name" value="DUF4216"/>
    <property type="match status" value="1"/>
</dbReference>
<evidence type="ECO:0000313" key="6">
    <source>
        <dbReference type="RefSeq" id="XP_020080845.1"/>
    </source>
</evidence>
<dbReference type="InterPro" id="IPR004242">
    <property type="entry name" value="Transposase_21"/>
</dbReference>
<dbReference type="GeneID" id="109704510"/>
<dbReference type="Pfam" id="PF02992">
    <property type="entry name" value="Transposase_21"/>
    <property type="match status" value="1"/>
</dbReference>
<dbReference type="OrthoDB" id="675476at2759"/>
<dbReference type="PANTHER" id="PTHR10775:SF182">
    <property type="entry name" value="TRANSPOSON, EN_SPM-LIKE, TRANSPOSASE-ASSOCIATED DOMAIN PROTEIN-RELATED"/>
    <property type="match status" value="1"/>
</dbReference>
<protein>
    <submittedName>
        <fullName evidence="6">Uncharacterized protein LOC109704510 isoform X1</fullName>
    </submittedName>
</protein>
<evidence type="ECO:0000313" key="5">
    <source>
        <dbReference type="Proteomes" id="UP000515123"/>
    </source>
</evidence>
<evidence type="ECO:0000259" key="3">
    <source>
        <dbReference type="Pfam" id="PF13960"/>
    </source>
</evidence>
<feature type="compositionally biased region" description="Basic residues" evidence="1">
    <location>
        <begin position="573"/>
        <end position="587"/>
    </location>
</feature>
<name>A0A6P5EH99_ANACO</name>
<proteinExistence type="predicted"/>